<evidence type="ECO:0000256" key="5">
    <source>
        <dbReference type="ARBA" id="ARBA00022989"/>
    </source>
</evidence>
<evidence type="ECO:0000256" key="2">
    <source>
        <dbReference type="ARBA" id="ARBA00022692"/>
    </source>
</evidence>
<keyword evidence="4" id="KW-0130">Cell adhesion</keyword>
<dbReference type="Proteomes" id="UP000605970">
    <property type="component" value="Unassembled WGS sequence"/>
</dbReference>
<feature type="transmembrane region" description="Helical" evidence="9">
    <location>
        <begin position="359"/>
        <end position="386"/>
    </location>
</feature>
<gene>
    <name evidence="11" type="ORF">Mgra_00004306</name>
</gene>
<dbReference type="GO" id="GO:0005524">
    <property type="term" value="F:ATP binding"/>
    <property type="evidence" value="ECO:0007669"/>
    <property type="project" value="InterPro"/>
</dbReference>
<dbReference type="GO" id="GO:0043235">
    <property type="term" value="C:receptor complex"/>
    <property type="evidence" value="ECO:0007669"/>
    <property type="project" value="TreeGrafter"/>
</dbReference>
<organism evidence="11 12">
    <name type="scientific">Meloidogyne graminicola</name>
    <dbReference type="NCBI Taxonomy" id="189291"/>
    <lineage>
        <taxon>Eukaryota</taxon>
        <taxon>Metazoa</taxon>
        <taxon>Ecdysozoa</taxon>
        <taxon>Nematoda</taxon>
        <taxon>Chromadorea</taxon>
        <taxon>Rhabditida</taxon>
        <taxon>Tylenchina</taxon>
        <taxon>Tylenchomorpha</taxon>
        <taxon>Tylenchoidea</taxon>
        <taxon>Meloidogynidae</taxon>
        <taxon>Meloidogyninae</taxon>
        <taxon>Meloidogyne</taxon>
    </lineage>
</organism>
<evidence type="ECO:0000256" key="6">
    <source>
        <dbReference type="ARBA" id="ARBA00023136"/>
    </source>
</evidence>
<protein>
    <submittedName>
        <fullName evidence="11">Protein kinase domain-containing protein</fullName>
    </submittedName>
</protein>
<evidence type="ECO:0000256" key="7">
    <source>
        <dbReference type="ARBA" id="ARBA00023170"/>
    </source>
</evidence>
<keyword evidence="12" id="KW-1185">Reference proteome</keyword>
<dbReference type="PRINTS" id="PR00109">
    <property type="entry name" value="TYRKINASE"/>
</dbReference>
<dbReference type="PROSITE" id="PS50011">
    <property type="entry name" value="PROTEIN_KINASE_DOM"/>
    <property type="match status" value="1"/>
</dbReference>
<dbReference type="GO" id="GO:0004714">
    <property type="term" value="F:transmembrane receptor protein tyrosine kinase activity"/>
    <property type="evidence" value="ECO:0007669"/>
    <property type="project" value="TreeGrafter"/>
</dbReference>
<evidence type="ECO:0000256" key="9">
    <source>
        <dbReference type="SAM" id="Phobius"/>
    </source>
</evidence>
<dbReference type="InterPro" id="IPR000719">
    <property type="entry name" value="Prot_kinase_dom"/>
</dbReference>
<dbReference type="AlphaFoldDB" id="A0A8S9ZRT7"/>
<evidence type="ECO:0000256" key="1">
    <source>
        <dbReference type="ARBA" id="ARBA00004162"/>
    </source>
</evidence>
<dbReference type="Gene3D" id="1.10.510.10">
    <property type="entry name" value="Transferase(Phosphotransferase) domain 1"/>
    <property type="match status" value="1"/>
</dbReference>
<keyword evidence="8" id="KW-0325">Glycoprotein</keyword>
<dbReference type="InterPro" id="IPR050122">
    <property type="entry name" value="RTK"/>
</dbReference>
<dbReference type="SMART" id="SM00219">
    <property type="entry name" value="TyrKc"/>
    <property type="match status" value="1"/>
</dbReference>
<keyword evidence="7" id="KW-0675">Receptor</keyword>
<keyword evidence="11" id="KW-0418">Kinase</keyword>
<accession>A0A8S9ZRT7</accession>
<keyword evidence="5 9" id="KW-1133">Transmembrane helix</keyword>
<dbReference type="InterPro" id="IPR020635">
    <property type="entry name" value="Tyr_kinase_cat_dom"/>
</dbReference>
<keyword evidence="3" id="KW-0732">Signal</keyword>
<dbReference type="GO" id="GO:0005886">
    <property type="term" value="C:plasma membrane"/>
    <property type="evidence" value="ECO:0007669"/>
    <property type="project" value="UniProtKB-SubCell"/>
</dbReference>
<dbReference type="InterPro" id="IPR011009">
    <property type="entry name" value="Kinase-like_dom_sf"/>
</dbReference>
<keyword evidence="6 9" id="KW-0472">Membrane</keyword>
<dbReference type="OrthoDB" id="6071166at2759"/>
<dbReference type="PANTHER" id="PTHR24416:SF349">
    <property type="entry name" value="TYROSINE-PROTEIN KINASE RYK"/>
    <property type="match status" value="1"/>
</dbReference>
<dbReference type="GO" id="GO:0051897">
    <property type="term" value="P:positive regulation of phosphatidylinositol 3-kinase/protein kinase B signal transduction"/>
    <property type="evidence" value="ECO:0007669"/>
    <property type="project" value="TreeGrafter"/>
</dbReference>
<dbReference type="GO" id="GO:0007155">
    <property type="term" value="P:cell adhesion"/>
    <property type="evidence" value="ECO:0007669"/>
    <property type="project" value="UniProtKB-KW"/>
</dbReference>
<evidence type="ECO:0000256" key="8">
    <source>
        <dbReference type="ARBA" id="ARBA00023180"/>
    </source>
</evidence>
<reference evidence="11" key="1">
    <citation type="journal article" date="2020" name="Ecol. Evol.">
        <title>Genome structure and content of the rice root-knot nematode (Meloidogyne graminicola).</title>
        <authorList>
            <person name="Phan N.T."/>
            <person name="Danchin E.G.J."/>
            <person name="Klopp C."/>
            <person name="Perfus-Barbeoch L."/>
            <person name="Kozlowski D.K."/>
            <person name="Koutsovoulos G.D."/>
            <person name="Lopez-Roques C."/>
            <person name="Bouchez O."/>
            <person name="Zahm M."/>
            <person name="Besnard G."/>
            <person name="Bellafiore S."/>
        </authorList>
    </citation>
    <scope>NUCLEOTIDE SEQUENCE</scope>
    <source>
        <strain evidence="11">VN-18</strain>
    </source>
</reference>
<dbReference type="PANTHER" id="PTHR24416">
    <property type="entry name" value="TYROSINE-PROTEIN KINASE RECEPTOR"/>
    <property type="match status" value="1"/>
</dbReference>
<keyword evidence="2 9" id="KW-0812">Transmembrane</keyword>
<comment type="caution">
    <text evidence="11">The sequence shown here is derived from an EMBL/GenBank/DDBJ whole genome shotgun (WGS) entry which is preliminary data.</text>
</comment>
<dbReference type="GO" id="GO:0007169">
    <property type="term" value="P:cell surface receptor protein tyrosine kinase signaling pathway"/>
    <property type="evidence" value="ECO:0007669"/>
    <property type="project" value="TreeGrafter"/>
</dbReference>
<dbReference type="SUPFAM" id="SSF56112">
    <property type="entry name" value="Protein kinase-like (PK-like)"/>
    <property type="match status" value="1"/>
</dbReference>
<dbReference type="Gene3D" id="2.80.10.50">
    <property type="match status" value="1"/>
</dbReference>
<dbReference type="EMBL" id="JABEBT010000031">
    <property type="protein sequence ID" value="KAF7636320.1"/>
    <property type="molecule type" value="Genomic_DNA"/>
</dbReference>
<evidence type="ECO:0000256" key="3">
    <source>
        <dbReference type="ARBA" id="ARBA00022729"/>
    </source>
</evidence>
<evidence type="ECO:0000313" key="11">
    <source>
        <dbReference type="EMBL" id="KAF7636320.1"/>
    </source>
</evidence>
<evidence type="ECO:0000256" key="4">
    <source>
        <dbReference type="ARBA" id="ARBA00022889"/>
    </source>
</evidence>
<keyword evidence="11" id="KW-0808">Transferase</keyword>
<proteinExistence type="predicted"/>
<dbReference type="InterPro" id="IPR008999">
    <property type="entry name" value="Actin-crosslinking"/>
</dbReference>
<feature type="domain" description="Protein kinase" evidence="10">
    <location>
        <begin position="421"/>
        <end position="669"/>
    </location>
</feature>
<dbReference type="Pfam" id="PF07714">
    <property type="entry name" value="PK_Tyr_Ser-Thr"/>
    <property type="match status" value="1"/>
</dbReference>
<sequence>MLRNKLIFIFFFLIAFINGTIKEIVKRALILEESAGNFKKGNQYLSERVLFTLNAFYPMSRFLVLLFTDGGNVAYRVDHSESLEYNKINVIIYITIVGDNYLGSTNCYGNLTNEFKSCYPDMSILLTRIGEVCGSEGGYNSESVGVRLVIKNINFGVASSLPSYALRDELFNCENSTDKRFRVLIALFQDYSSAQEKFMQNYVGNFTRIKSIGNGLYLTSKNNSLLFASEQTSDNLLEEFLIQINIEDGSISLKSIINQKYIKVDNKGILILGSDLIKNEEKFFIEKRENEGEYSIKSKINGLFVTVNNEGILIANKENITGKNEIFEFSSYISIKERNKLLGFPNFIDENNGVYISPILGIFALFGTFIGFTLIGLMSFLIFVMFKVKNVKGDLSLRNQIYWFFRIRKGLLDRILDCTLIDIEYLIYSGPNSRVYFGLYRYLENEVKEVVVKVPSKEAFRLDMIIEETRINAQLKHERIVEYIGYYRDAFNDMRIVNEYMSGGDLHSFISSRKNILTVGHIFNFIGQISEGMEYLSSKKIIHRDLAARNCIRYFNVDANYTCSSPVRLPLRWTAIECLGQNGEILPYSKFSEKSDVWSFGIVVWECFSRGEMPYGSEEMRDVLPRLKSDWRLPRPLQCPTTLYGLLILKCWDIFPEKRPIAEEPDIIE</sequence>
<dbReference type="GO" id="GO:0010976">
    <property type="term" value="P:positive regulation of neuron projection development"/>
    <property type="evidence" value="ECO:0007669"/>
    <property type="project" value="TreeGrafter"/>
</dbReference>
<dbReference type="SUPFAM" id="SSF50405">
    <property type="entry name" value="Actin-crosslinking proteins"/>
    <property type="match status" value="1"/>
</dbReference>
<evidence type="ECO:0000313" key="12">
    <source>
        <dbReference type="Proteomes" id="UP000605970"/>
    </source>
</evidence>
<evidence type="ECO:0000259" key="10">
    <source>
        <dbReference type="PROSITE" id="PS50011"/>
    </source>
</evidence>
<comment type="subcellular location">
    <subcellularLocation>
        <location evidence="1">Cell membrane</location>
        <topology evidence="1">Single-pass membrane protein</topology>
    </subcellularLocation>
</comment>
<name>A0A8S9ZRT7_9BILA</name>
<dbReference type="InterPro" id="IPR001245">
    <property type="entry name" value="Ser-Thr/Tyr_kinase_cat_dom"/>
</dbReference>